<organism evidence="3">
    <name type="scientific">Rhizopus microsporus var. microsporus</name>
    <dbReference type="NCBI Taxonomy" id="86635"/>
    <lineage>
        <taxon>Eukaryota</taxon>
        <taxon>Fungi</taxon>
        <taxon>Fungi incertae sedis</taxon>
        <taxon>Mucoromycota</taxon>
        <taxon>Mucoromycotina</taxon>
        <taxon>Mucoromycetes</taxon>
        <taxon>Mucorales</taxon>
        <taxon>Mucorineae</taxon>
        <taxon>Rhizopodaceae</taxon>
        <taxon>Rhizopus</taxon>
    </lineage>
</organism>
<dbReference type="Pfam" id="PF07716">
    <property type="entry name" value="bZIP_2"/>
    <property type="match status" value="1"/>
</dbReference>
<dbReference type="PROSITE" id="PS50217">
    <property type="entry name" value="BZIP"/>
    <property type="match status" value="1"/>
</dbReference>
<dbReference type="PROSITE" id="PS00036">
    <property type="entry name" value="BZIP_BASIC"/>
    <property type="match status" value="1"/>
</dbReference>
<dbReference type="SUPFAM" id="SSF57959">
    <property type="entry name" value="Leucine zipper domain"/>
    <property type="match status" value="1"/>
</dbReference>
<feature type="domain" description="BZIP" evidence="2">
    <location>
        <begin position="126"/>
        <end position="189"/>
    </location>
</feature>
<dbReference type="VEuPathDB" id="FungiDB:BCV72DRAFT_223265"/>
<dbReference type="OrthoDB" id="1939598at2759"/>
<gene>
    <name evidence="3" type="ORF">BCV72DRAFT_223265</name>
</gene>
<feature type="region of interest" description="Disordered" evidence="1">
    <location>
        <begin position="81"/>
        <end position="117"/>
    </location>
</feature>
<evidence type="ECO:0000313" key="3">
    <source>
        <dbReference type="EMBL" id="ORE09391.1"/>
    </source>
</evidence>
<evidence type="ECO:0000259" key="2">
    <source>
        <dbReference type="PROSITE" id="PS50217"/>
    </source>
</evidence>
<dbReference type="InterPro" id="IPR046347">
    <property type="entry name" value="bZIP_sf"/>
</dbReference>
<evidence type="ECO:0000256" key="1">
    <source>
        <dbReference type="SAM" id="MobiDB-lite"/>
    </source>
</evidence>
<dbReference type="GO" id="GO:0003700">
    <property type="term" value="F:DNA-binding transcription factor activity"/>
    <property type="evidence" value="ECO:0007669"/>
    <property type="project" value="InterPro"/>
</dbReference>
<dbReference type="InterPro" id="IPR004827">
    <property type="entry name" value="bZIP"/>
</dbReference>
<dbReference type="SMART" id="SM00338">
    <property type="entry name" value="BRLZ"/>
    <property type="match status" value="1"/>
</dbReference>
<proteinExistence type="predicted"/>
<protein>
    <recommendedName>
        <fullName evidence="2">BZIP domain-containing protein</fullName>
    </recommendedName>
</protein>
<reference evidence="3" key="1">
    <citation type="journal article" date="2016" name="Proc. Natl. Acad. Sci. U.S.A.">
        <title>Lipid metabolic changes in an early divergent fungus govern the establishment of a mutualistic symbiosis with endobacteria.</title>
        <authorList>
            <person name="Lastovetsky O.A."/>
            <person name="Gaspar M.L."/>
            <person name="Mondo S.J."/>
            <person name="LaButti K.M."/>
            <person name="Sandor L."/>
            <person name="Grigoriev I.V."/>
            <person name="Henry S.A."/>
            <person name="Pawlowska T.E."/>
        </authorList>
    </citation>
    <scope>NUCLEOTIDE SEQUENCE [LARGE SCALE GENOMIC DNA]</scope>
    <source>
        <strain evidence="3">ATCC 52814</strain>
    </source>
</reference>
<feature type="compositionally biased region" description="Low complexity" evidence="1">
    <location>
        <begin position="91"/>
        <end position="108"/>
    </location>
</feature>
<dbReference type="Gene3D" id="1.20.5.170">
    <property type="match status" value="1"/>
</dbReference>
<dbReference type="EMBL" id="KV921876">
    <property type="protein sequence ID" value="ORE09391.1"/>
    <property type="molecule type" value="Genomic_DNA"/>
</dbReference>
<dbReference type="AlphaFoldDB" id="A0A1X0RBV1"/>
<dbReference type="Proteomes" id="UP000242414">
    <property type="component" value="Unassembled WGS sequence"/>
</dbReference>
<sequence length="198" mass="22903">MNQSHSNVMSIEAITCPKSHQCKNPADEQIVQEMTPFDQQDTYSQFVIAHPQSELIPCFSEPKDTSYFGITYHPPSAGFELSPTMTDRRQSNSSSCSSSTSTVLSTHSLNPEPYNLHKLGYKKSKEDSINRRRERNKLASAKYRAKKQVMTMTMQSQIMQLAREVAYLRDELEQAKKNETEMLYRYQQLQQFCKSHHH</sequence>
<accession>A0A1X0RBV1</accession>
<name>A0A1X0RBV1_RHIZD</name>